<proteinExistence type="predicted"/>
<name>A0A949K6K9_9FIRM</name>
<comment type="caution">
    <text evidence="1">The sequence shown here is derived from an EMBL/GenBank/DDBJ whole genome shotgun (WGS) entry which is preliminary data.</text>
</comment>
<dbReference type="Pfam" id="PF06224">
    <property type="entry name" value="AlkZ-like"/>
    <property type="match status" value="1"/>
</dbReference>
<sequence length="395" mass="44655">MNPVTKEQIRRYRLHTHHLDTWYPKKDILSAAGACGFQNSPPGAWENALHNRVAECTLQDMKELLEVEKTLLQTWSFRGAPVVFPASESDAFLSALIPESDEPWIYTRGIQLALDYLRMSFEEALGLLLQVMPKMDGEVLVSKTSLDQTLAQWMRPLLPEDKRELWDEPSMYGNPDKQTVGGAVVSFLLRPCAFMGLVVFGKREGISPSFTSYKRWTGHSPEGTGDPGRKLARKYLHCFGPSTAGGFGEWLGCSPAQAGRIWNTVADEIEPVSLAGKERFILTEDRELLFSPPEPERELHLLGGHDPYLGLQDRQVILEDRTRQKQIWQTVSNPGAVLWHGEITGMWKARKKGKGLDVEVTLWDGMDGQKKGIENLVEEYVLFQKMKLNQITFLT</sequence>
<dbReference type="EMBL" id="JAHQCW010000017">
    <property type="protein sequence ID" value="MBU9737113.1"/>
    <property type="molecule type" value="Genomic_DNA"/>
</dbReference>
<dbReference type="GO" id="GO:0003677">
    <property type="term" value="F:DNA binding"/>
    <property type="evidence" value="ECO:0007669"/>
    <property type="project" value="UniProtKB-KW"/>
</dbReference>
<evidence type="ECO:0000313" key="2">
    <source>
        <dbReference type="Proteomes" id="UP000712157"/>
    </source>
</evidence>
<dbReference type="PANTHER" id="PTHR38479:SF2">
    <property type="entry name" value="WINGED HELIX DNA-BINDING DOMAIN-CONTAINING PROTEIN"/>
    <property type="match status" value="1"/>
</dbReference>
<keyword evidence="1" id="KW-0238">DNA-binding</keyword>
<protein>
    <submittedName>
        <fullName evidence="1">Winged helix DNA-binding domain-containing protein</fullName>
    </submittedName>
</protein>
<accession>A0A949K6K9</accession>
<dbReference type="PANTHER" id="PTHR38479">
    <property type="entry name" value="LMO0824 PROTEIN"/>
    <property type="match status" value="1"/>
</dbReference>
<organism evidence="1 2">
    <name type="scientific">Diplocloster agilis</name>
    <dbReference type="NCBI Taxonomy" id="2850323"/>
    <lineage>
        <taxon>Bacteria</taxon>
        <taxon>Bacillati</taxon>
        <taxon>Bacillota</taxon>
        <taxon>Clostridia</taxon>
        <taxon>Lachnospirales</taxon>
        <taxon>Lachnospiraceae</taxon>
        <taxon>Diplocloster</taxon>
    </lineage>
</organism>
<dbReference type="InterPro" id="IPR009351">
    <property type="entry name" value="AlkZ-like"/>
</dbReference>
<evidence type="ECO:0000313" key="1">
    <source>
        <dbReference type="EMBL" id="MBU9737113.1"/>
    </source>
</evidence>
<dbReference type="AlphaFoldDB" id="A0A949K6K9"/>
<gene>
    <name evidence="1" type="ORF">KTH89_11220</name>
</gene>
<dbReference type="Proteomes" id="UP000712157">
    <property type="component" value="Unassembled WGS sequence"/>
</dbReference>
<keyword evidence="2" id="KW-1185">Reference proteome</keyword>
<dbReference type="RefSeq" id="WP_238721758.1">
    <property type="nucleotide sequence ID" value="NZ_JAHQCW010000017.1"/>
</dbReference>
<reference evidence="1" key="1">
    <citation type="submission" date="2021-06" db="EMBL/GenBank/DDBJ databases">
        <title>Description of novel taxa of the family Lachnospiraceae.</title>
        <authorList>
            <person name="Chaplin A.V."/>
            <person name="Sokolova S.R."/>
            <person name="Pikina A.P."/>
            <person name="Korzhanova M."/>
            <person name="Belova V."/>
            <person name="Korostin D."/>
            <person name="Efimov B.A."/>
        </authorList>
    </citation>
    <scope>NUCLEOTIDE SEQUENCE</scope>
    <source>
        <strain evidence="1">ASD5720</strain>
    </source>
</reference>